<feature type="transmembrane region" description="Helical" evidence="1">
    <location>
        <begin position="228"/>
        <end position="250"/>
    </location>
</feature>
<evidence type="ECO:0000313" key="3">
    <source>
        <dbReference type="Proteomes" id="UP001151518"/>
    </source>
</evidence>
<evidence type="ECO:0000256" key="1">
    <source>
        <dbReference type="SAM" id="Phobius"/>
    </source>
</evidence>
<sequence>MISPGLIEFLMYLIGPLVLISFLRGRHSQDNSIARKYRFSKADYFTYCSLLGLILLYLYQASFAQPPNVFKRINASPLAPCHMLREKLADYVKENPSIIPPGGVPTAENKMARSFDIKAYYSDSEYGRLDFLVDRFCMYKEDRDVYLKFGEDAFLNSISSDFGLKMISPRNAMPNGGKGSSKFLTDLPDIGFLLYAISMVFFTYLPAFALVGLLTTPFTYSEFAPSRIYVRPWGVVMLCTLFFSDFYWTLTVPTSTEARMSGTSSVWIISPDQRSAILFFADSAAYTRALFLAFSLFAFLIMDYTTSSRQTDIQLLKKSITETANVFVSAKNRSVLDVSIMLSDRLRDRYVAQCKREQKAKEMVLADAGFAENYEKVANETMSKQWAEQSARKALNSYGV</sequence>
<keyword evidence="1" id="KW-1133">Transmembrane helix</keyword>
<accession>A0A9W8G996</accession>
<gene>
    <name evidence="2" type="ORF">GGI25_002217</name>
</gene>
<feature type="transmembrane region" description="Helical" evidence="1">
    <location>
        <begin position="192"/>
        <end position="216"/>
    </location>
</feature>
<protein>
    <submittedName>
        <fullName evidence="2">Uncharacterized protein</fullName>
    </submittedName>
</protein>
<dbReference type="OrthoDB" id="5536770at2759"/>
<dbReference type="AlphaFoldDB" id="A0A9W8G996"/>
<comment type="caution">
    <text evidence="2">The sequence shown here is derived from an EMBL/GenBank/DDBJ whole genome shotgun (WGS) entry which is preliminary data.</text>
</comment>
<reference evidence="2" key="1">
    <citation type="submission" date="2022-07" db="EMBL/GenBank/DDBJ databases">
        <title>Phylogenomic reconstructions and comparative analyses of Kickxellomycotina fungi.</title>
        <authorList>
            <person name="Reynolds N.K."/>
            <person name="Stajich J.E."/>
            <person name="Barry K."/>
            <person name="Grigoriev I.V."/>
            <person name="Crous P."/>
            <person name="Smith M.E."/>
        </authorList>
    </citation>
    <scope>NUCLEOTIDE SEQUENCE</scope>
    <source>
        <strain evidence="2">NRRL 3115</strain>
    </source>
</reference>
<proteinExistence type="predicted"/>
<feature type="transmembrane region" description="Helical" evidence="1">
    <location>
        <begin position="6"/>
        <end position="23"/>
    </location>
</feature>
<keyword evidence="1" id="KW-0812">Transmembrane</keyword>
<keyword evidence="1" id="KW-0472">Membrane</keyword>
<evidence type="ECO:0000313" key="2">
    <source>
        <dbReference type="EMBL" id="KAJ2678629.1"/>
    </source>
</evidence>
<feature type="transmembrane region" description="Helical" evidence="1">
    <location>
        <begin position="44"/>
        <end position="62"/>
    </location>
</feature>
<name>A0A9W8G996_9FUNG</name>
<organism evidence="2 3">
    <name type="scientific">Coemansia spiralis</name>
    <dbReference type="NCBI Taxonomy" id="417178"/>
    <lineage>
        <taxon>Eukaryota</taxon>
        <taxon>Fungi</taxon>
        <taxon>Fungi incertae sedis</taxon>
        <taxon>Zoopagomycota</taxon>
        <taxon>Kickxellomycotina</taxon>
        <taxon>Kickxellomycetes</taxon>
        <taxon>Kickxellales</taxon>
        <taxon>Kickxellaceae</taxon>
        <taxon>Coemansia</taxon>
    </lineage>
</organism>
<dbReference type="Proteomes" id="UP001151518">
    <property type="component" value="Unassembled WGS sequence"/>
</dbReference>
<feature type="transmembrane region" description="Helical" evidence="1">
    <location>
        <begin position="285"/>
        <end position="302"/>
    </location>
</feature>
<dbReference type="EMBL" id="JANBTW010000019">
    <property type="protein sequence ID" value="KAJ2678629.1"/>
    <property type="molecule type" value="Genomic_DNA"/>
</dbReference>